<dbReference type="NCBIfam" id="TIGR02464">
    <property type="entry name" value="ribofla_fusion"/>
    <property type="match status" value="1"/>
</dbReference>
<dbReference type="InterPro" id="IPR012816">
    <property type="entry name" value="NADAR"/>
</dbReference>
<accession>A0A9Y2IIE4</accession>
<reference evidence="4 5" key="1">
    <citation type="submission" date="2023-06" db="EMBL/GenBank/DDBJ databases">
        <authorList>
            <person name="Oyuntsetseg B."/>
            <person name="Kim S.B."/>
        </authorList>
    </citation>
    <scope>NUCLEOTIDE SEQUENCE [LARGE SCALE GENOMIC DNA]</scope>
    <source>
        <strain evidence="4 5">2-15</strain>
    </source>
</reference>
<protein>
    <submittedName>
        <fullName evidence="4">NADAR family protein</fullName>
    </submittedName>
</protein>
<evidence type="ECO:0000313" key="5">
    <source>
        <dbReference type="Proteomes" id="UP001236014"/>
    </source>
</evidence>
<evidence type="ECO:0000259" key="3">
    <source>
        <dbReference type="Pfam" id="PF08719"/>
    </source>
</evidence>
<dbReference type="CDD" id="cd15457">
    <property type="entry name" value="NADAR"/>
    <property type="match status" value="1"/>
</dbReference>
<gene>
    <name evidence="4" type="ORF">QRX50_48905</name>
</gene>
<dbReference type="Pfam" id="PF08719">
    <property type="entry name" value="NADAR"/>
    <property type="match status" value="1"/>
</dbReference>
<name>A0A9Y2IIE4_9PSEU</name>
<dbReference type="SUPFAM" id="SSF143990">
    <property type="entry name" value="YbiA-like"/>
    <property type="match status" value="1"/>
</dbReference>
<comment type="catalytic activity">
    <reaction evidence="2">
        <text>2,5-diamino-6-hydroxy-4-(5-phosphoribosylamino)-pyrimidine + H2O = 2,5,6-triamino-4-hydroxypyrimidine + D-ribose 5-phosphate</text>
        <dbReference type="Rhea" id="RHEA:23436"/>
        <dbReference type="ChEBI" id="CHEBI:15377"/>
        <dbReference type="ChEBI" id="CHEBI:58614"/>
        <dbReference type="ChEBI" id="CHEBI:78346"/>
        <dbReference type="ChEBI" id="CHEBI:137796"/>
    </reaction>
</comment>
<evidence type="ECO:0000256" key="2">
    <source>
        <dbReference type="ARBA" id="ARBA00000751"/>
    </source>
</evidence>
<comment type="catalytic activity">
    <reaction evidence="1">
        <text>5-amino-6-(5-phospho-D-ribosylamino)uracil + H2O = 5,6-diaminouracil + D-ribose 5-phosphate</text>
        <dbReference type="Rhea" id="RHEA:55020"/>
        <dbReference type="ChEBI" id="CHEBI:15377"/>
        <dbReference type="ChEBI" id="CHEBI:46252"/>
        <dbReference type="ChEBI" id="CHEBI:58453"/>
        <dbReference type="ChEBI" id="CHEBI:78346"/>
    </reaction>
</comment>
<dbReference type="InterPro" id="IPR037238">
    <property type="entry name" value="YbiA-like_sf"/>
</dbReference>
<proteinExistence type="predicted"/>
<dbReference type="EMBL" id="CP127294">
    <property type="protein sequence ID" value="WIX79158.1"/>
    <property type="molecule type" value="Genomic_DNA"/>
</dbReference>
<evidence type="ECO:0000256" key="1">
    <source>
        <dbReference type="ARBA" id="ARBA00000022"/>
    </source>
</evidence>
<keyword evidence="5" id="KW-1185">Reference proteome</keyword>
<dbReference type="KEGG" id="acab:QRX50_48905"/>
<evidence type="ECO:0000313" key="4">
    <source>
        <dbReference type="EMBL" id="WIX79158.1"/>
    </source>
</evidence>
<feature type="domain" description="NADAR" evidence="3">
    <location>
        <begin position="37"/>
        <end position="182"/>
    </location>
</feature>
<sequence>MGPQPRTFDELCRALDRGRRFKYLAFWGHRPEPGGRIGAGCLSQWWPAGFEVGGRLFATAEHYMMWRKATLFGDEAAAERIHRAVHPGAAKALGREVRGFSDEVWNANRFEIVVEGNGAKFGQNAGLAEFLVNTGERVLVEASPVDRVWGIGLAPDDERVGEPRAWRGLNLLGFALMRVRQDVGTRGRKPAAS</sequence>
<dbReference type="Proteomes" id="UP001236014">
    <property type="component" value="Chromosome"/>
</dbReference>
<organism evidence="4 5">
    <name type="scientific">Amycolatopsis carbonis</name>
    <dbReference type="NCBI Taxonomy" id="715471"/>
    <lineage>
        <taxon>Bacteria</taxon>
        <taxon>Bacillati</taxon>
        <taxon>Actinomycetota</taxon>
        <taxon>Actinomycetes</taxon>
        <taxon>Pseudonocardiales</taxon>
        <taxon>Pseudonocardiaceae</taxon>
        <taxon>Amycolatopsis</taxon>
    </lineage>
</organism>
<dbReference type="AlphaFoldDB" id="A0A9Y2IIE4"/>
<dbReference type="RefSeq" id="WP_285969850.1">
    <property type="nucleotide sequence ID" value="NZ_CP127294.1"/>
</dbReference>
<dbReference type="Gene3D" id="1.10.357.40">
    <property type="entry name" value="YbiA-like"/>
    <property type="match status" value="1"/>
</dbReference>